<organism evidence="2 3">
    <name type="scientific">Roseibium album</name>
    <dbReference type="NCBI Taxonomy" id="311410"/>
    <lineage>
        <taxon>Bacteria</taxon>
        <taxon>Pseudomonadati</taxon>
        <taxon>Pseudomonadota</taxon>
        <taxon>Alphaproteobacteria</taxon>
        <taxon>Hyphomicrobiales</taxon>
        <taxon>Stappiaceae</taxon>
        <taxon>Roseibium</taxon>
    </lineage>
</organism>
<evidence type="ECO:0000313" key="3">
    <source>
        <dbReference type="Proteomes" id="UP000049983"/>
    </source>
</evidence>
<dbReference type="STRING" id="311410.LA5095_02279"/>
<evidence type="ECO:0008006" key="4">
    <source>
        <dbReference type="Google" id="ProtNLM"/>
    </source>
</evidence>
<evidence type="ECO:0000256" key="1">
    <source>
        <dbReference type="SAM" id="SignalP"/>
    </source>
</evidence>
<gene>
    <name evidence="2" type="ORF">LA5096_01135</name>
</gene>
<dbReference type="AlphaFoldDB" id="A0A0M6ZW87"/>
<name>A0A0M6ZW87_9HYPH</name>
<feature type="signal peptide" evidence="1">
    <location>
        <begin position="1"/>
        <end position="25"/>
    </location>
</feature>
<sequence length="212" mass="23455">MRSFLNSLTCTLIVLLLALSDSALAVGKKGPETVAIGGVSPGNYLFKDIRNSPMTADIGDGVMVYAVTLLARWSGPNEKKPGHAYIILSEWRQQGNAVFWQHPLLFGMNPEDAKKIAIDAALLRYKLVLKDRGAEAVLEDEKPAVAIQLWVDPAQYDAVLRKVEKWRGKTYTLTWSDCLSFVREVAAELNLNVPTRGVDYPVTNLKKILDAN</sequence>
<protein>
    <recommendedName>
        <fullName evidence="4">Permuted papain-like amidase enzyme, YaeF/YiiX, C92 family</fullName>
    </recommendedName>
</protein>
<reference evidence="3" key="1">
    <citation type="submission" date="2015-07" db="EMBL/GenBank/DDBJ databases">
        <authorList>
            <person name="Rodrigo-Torres Lidia"/>
            <person name="Arahal R.David."/>
        </authorList>
    </citation>
    <scope>NUCLEOTIDE SEQUENCE [LARGE SCALE GENOMIC DNA]</scope>
    <source>
        <strain evidence="3">CECT 5096</strain>
    </source>
</reference>
<keyword evidence="3" id="KW-1185">Reference proteome</keyword>
<feature type="chain" id="PRO_5009787891" description="Permuted papain-like amidase enzyme, YaeF/YiiX, C92 family" evidence="1">
    <location>
        <begin position="26"/>
        <end position="212"/>
    </location>
</feature>
<keyword evidence="1" id="KW-0732">Signal</keyword>
<dbReference type="Proteomes" id="UP000049983">
    <property type="component" value="Unassembled WGS sequence"/>
</dbReference>
<dbReference type="EMBL" id="CXWC01000002">
    <property type="protein sequence ID" value="CTQ66537.1"/>
    <property type="molecule type" value="Genomic_DNA"/>
</dbReference>
<proteinExistence type="predicted"/>
<evidence type="ECO:0000313" key="2">
    <source>
        <dbReference type="EMBL" id="CTQ66537.1"/>
    </source>
</evidence>
<accession>A0A0M6ZW87</accession>